<dbReference type="PROSITE" id="PS50404">
    <property type="entry name" value="GST_NTER"/>
    <property type="match status" value="1"/>
</dbReference>
<dbReference type="CDD" id="cd00570">
    <property type="entry name" value="GST_N_family"/>
    <property type="match status" value="1"/>
</dbReference>
<evidence type="ECO:0000259" key="1">
    <source>
        <dbReference type="PROSITE" id="PS50404"/>
    </source>
</evidence>
<dbReference type="Pfam" id="PF13417">
    <property type="entry name" value="GST_N_3"/>
    <property type="match status" value="1"/>
</dbReference>
<dbReference type="VEuPathDB" id="FungiDB:H257_13956"/>
<dbReference type="InterPro" id="IPR036249">
    <property type="entry name" value="Thioredoxin-like_sf"/>
</dbReference>
<dbReference type="InterPro" id="IPR041695">
    <property type="entry name" value="GST_C_5"/>
</dbReference>
<name>A0A3R6YAI0_APHAT</name>
<evidence type="ECO:0000313" key="3">
    <source>
        <dbReference type="Proteomes" id="UP000285430"/>
    </source>
</evidence>
<dbReference type="Proteomes" id="UP000285430">
    <property type="component" value="Unassembled WGS sequence"/>
</dbReference>
<protein>
    <recommendedName>
        <fullName evidence="1">GST N-terminal domain-containing protein</fullName>
    </recommendedName>
</protein>
<dbReference type="Gene3D" id="3.40.30.10">
    <property type="entry name" value="Glutaredoxin"/>
    <property type="match status" value="1"/>
</dbReference>
<dbReference type="InterPro" id="IPR004045">
    <property type="entry name" value="Glutathione_S-Trfase_N"/>
</dbReference>
<dbReference type="EMBL" id="QUTH01006488">
    <property type="protein sequence ID" value="RHZ07079.1"/>
    <property type="molecule type" value="Genomic_DNA"/>
</dbReference>
<gene>
    <name evidence="2" type="ORF">DYB37_012790</name>
</gene>
<reference evidence="2 3" key="1">
    <citation type="submission" date="2018-08" db="EMBL/GenBank/DDBJ databases">
        <title>Aphanomyces genome sequencing and annotation.</title>
        <authorList>
            <person name="Minardi D."/>
            <person name="Oidtmann B."/>
            <person name="Van Der Giezen M."/>
            <person name="Studholme D.J."/>
        </authorList>
    </citation>
    <scope>NUCLEOTIDE SEQUENCE [LARGE SCALE GENOMIC DNA]</scope>
    <source>
        <strain evidence="2 3">Da</strain>
    </source>
</reference>
<dbReference type="InterPro" id="IPR036282">
    <property type="entry name" value="Glutathione-S-Trfase_C_sf"/>
</dbReference>
<dbReference type="Pfam" id="PF16865">
    <property type="entry name" value="GST_C_5"/>
    <property type="match status" value="1"/>
</dbReference>
<dbReference type="Gene3D" id="1.20.1050.10">
    <property type="match status" value="1"/>
</dbReference>
<dbReference type="SUPFAM" id="SSF52833">
    <property type="entry name" value="Thioredoxin-like"/>
    <property type="match status" value="1"/>
</dbReference>
<accession>A0A3R6YAI0</accession>
<dbReference type="InterPro" id="IPR050983">
    <property type="entry name" value="GST_Omega/HSP26"/>
</dbReference>
<dbReference type="SUPFAM" id="SSF47616">
    <property type="entry name" value="GST C-terminal domain-like"/>
    <property type="match status" value="1"/>
</dbReference>
<comment type="caution">
    <text evidence="2">The sequence shown here is derived from an EMBL/GenBank/DDBJ whole genome shotgun (WGS) entry which is preliminary data.</text>
</comment>
<dbReference type="AlphaFoldDB" id="A0A3R6YAI0"/>
<dbReference type="GO" id="GO:0005737">
    <property type="term" value="C:cytoplasm"/>
    <property type="evidence" value="ECO:0007669"/>
    <property type="project" value="TreeGrafter"/>
</dbReference>
<feature type="domain" description="GST N-terminal" evidence="1">
    <location>
        <begin position="28"/>
        <end position="110"/>
    </location>
</feature>
<organism evidence="2 3">
    <name type="scientific">Aphanomyces astaci</name>
    <name type="common">Crayfish plague agent</name>
    <dbReference type="NCBI Taxonomy" id="112090"/>
    <lineage>
        <taxon>Eukaryota</taxon>
        <taxon>Sar</taxon>
        <taxon>Stramenopiles</taxon>
        <taxon>Oomycota</taxon>
        <taxon>Saprolegniomycetes</taxon>
        <taxon>Saprolegniales</taxon>
        <taxon>Verrucalvaceae</taxon>
        <taxon>Aphanomyces</taxon>
    </lineage>
</organism>
<dbReference type="PANTHER" id="PTHR43968">
    <property type="match status" value="1"/>
</dbReference>
<dbReference type="PANTHER" id="PTHR43968:SF6">
    <property type="entry name" value="GLUTATHIONE S-TRANSFERASE OMEGA"/>
    <property type="match status" value="1"/>
</dbReference>
<sequence>MAASKSHSYRSINYATLTDDEIVAFTKPDGKLNYFNCVVCPFAQRVLWAALEVQAPIDTVVELDVFNLPPSYSRLVNRYGDIPHLIHDGTHVYDSPLTVNYLDATFGRGKLGRRDTPKIAALADLLTLKTTHIPFYGYLSGHDKTDAPLRALLSELETIYRDHAKAHRANGPFLLGANVSTGDINLIPLLFRFEILFAHYKAYTLLPEKDFPLLKAALEAAKALPTFQQTVQDPSIYIQGYSVVANQAS</sequence>
<proteinExistence type="predicted"/>
<evidence type="ECO:0000313" key="2">
    <source>
        <dbReference type="EMBL" id="RHZ07079.1"/>
    </source>
</evidence>